<evidence type="ECO:0008006" key="3">
    <source>
        <dbReference type="Google" id="ProtNLM"/>
    </source>
</evidence>
<keyword evidence="2" id="KW-1185">Reference proteome</keyword>
<evidence type="ECO:0000313" key="1">
    <source>
        <dbReference type="EMBL" id="WOJ88342.1"/>
    </source>
</evidence>
<sequence length="166" mass="17890">MADIELYSWSGGFADLISEDRRSVAQLVKDGGAIVGSIEQVTNRLDRTQMLALLHDQATDRIVGVAVLKTPGQGYRADKFAIAGVPITGFEAAPELGYVVVAEDMRGRQLSGCLVDAIVKGLRVPVFATTDSSTMKNNLTGSGFTRVGQEWQGQKATLSLWTFTPR</sequence>
<organism evidence="1 2">
    <name type="scientific">Methylocapsa polymorpha</name>
    <dbReference type="NCBI Taxonomy" id="3080828"/>
    <lineage>
        <taxon>Bacteria</taxon>
        <taxon>Pseudomonadati</taxon>
        <taxon>Pseudomonadota</taxon>
        <taxon>Alphaproteobacteria</taxon>
        <taxon>Hyphomicrobiales</taxon>
        <taxon>Beijerinckiaceae</taxon>
        <taxon>Methylocapsa</taxon>
    </lineage>
</organism>
<dbReference type="InterPro" id="IPR016181">
    <property type="entry name" value="Acyl_CoA_acyltransferase"/>
</dbReference>
<accession>A0ABZ0HM20</accession>
<evidence type="ECO:0000313" key="2">
    <source>
        <dbReference type="Proteomes" id="UP001626536"/>
    </source>
</evidence>
<dbReference type="RefSeq" id="WP_407337778.1">
    <property type="nucleotide sequence ID" value="NZ_CP136862.1"/>
</dbReference>
<dbReference type="Proteomes" id="UP001626536">
    <property type="component" value="Chromosome"/>
</dbReference>
<protein>
    <recommendedName>
        <fullName evidence="3">N-acetyltransferase domain-containing protein</fullName>
    </recommendedName>
</protein>
<name>A0ABZ0HM20_9HYPH</name>
<proteinExistence type="predicted"/>
<dbReference type="EMBL" id="CP136862">
    <property type="protein sequence ID" value="WOJ88342.1"/>
    <property type="molecule type" value="Genomic_DNA"/>
</dbReference>
<gene>
    <name evidence="1" type="ORF">RZS28_10875</name>
</gene>
<reference evidence="1 2" key="1">
    <citation type="submission" date="2023-10" db="EMBL/GenBank/DDBJ databases">
        <title>Novel methanotroph of the genus Methylocapsa from a subarctic wetland.</title>
        <authorList>
            <person name="Belova S.E."/>
            <person name="Oshkin I.Y."/>
            <person name="Miroshnikov K."/>
            <person name="Dedysh S.N."/>
        </authorList>
    </citation>
    <scope>NUCLEOTIDE SEQUENCE [LARGE SCALE GENOMIC DNA]</scope>
    <source>
        <strain evidence="1 2">RX1</strain>
    </source>
</reference>
<dbReference type="SUPFAM" id="SSF55729">
    <property type="entry name" value="Acyl-CoA N-acyltransferases (Nat)"/>
    <property type="match status" value="1"/>
</dbReference>